<gene>
    <name evidence="1" type="ORF">HPLM_LOCUS20172</name>
</gene>
<accession>A0A3P8C0D8</accession>
<evidence type="ECO:0000313" key="2">
    <source>
        <dbReference type="Proteomes" id="UP000268014"/>
    </source>
</evidence>
<dbReference type="Proteomes" id="UP000268014">
    <property type="component" value="Unassembled WGS sequence"/>
</dbReference>
<keyword evidence="2" id="KW-1185">Reference proteome</keyword>
<organism evidence="1 2">
    <name type="scientific">Haemonchus placei</name>
    <name type="common">Barber's pole worm</name>
    <dbReference type="NCBI Taxonomy" id="6290"/>
    <lineage>
        <taxon>Eukaryota</taxon>
        <taxon>Metazoa</taxon>
        <taxon>Ecdysozoa</taxon>
        <taxon>Nematoda</taxon>
        <taxon>Chromadorea</taxon>
        <taxon>Rhabditida</taxon>
        <taxon>Rhabditina</taxon>
        <taxon>Rhabditomorpha</taxon>
        <taxon>Strongyloidea</taxon>
        <taxon>Trichostrongylidae</taxon>
        <taxon>Haemonchus</taxon>
    </lineage>
</organism>
<proteinExistence type="predicted"/>
<sequence length="103" mass="12598">MIRHYFWECVRSHRDVFGSHFHIVFDDVQYAFSLERWKFYDRKVFKLNVDKQVFVITAIEDTLFVFNLASERVVDRTLSTLLANIIFTQRTRYAPEVRDEEEW</sequence>
<dbReference type="EMBL" id="UZAF01021922">
    <property type="protein sequence ID" value="VDO81928.1"/>
    <property type="molecule type" value="Genomic_DNA"/>
</dbReference>
<reference evidence="1 2" key="1">
    <citation type="submission" date="2018-11" db="EMBL/GenBank/DDBJ databases">
        <authorList>
            <consortium name="Pathogen Informatics"/>
        </authorList>
    </citation>
    <scope>NUCLEOTIDE SEQUENCE [LARGE SCALE GENOMIC DNA]</scope>
    <source>
        <strain evidence="1 2">MHpl1</strain>
    </source>
</reference>
<evidence type="ECO:0000313" key="1">
    <source>
        <dbReference type="EMBL" id="VDO81928.1"/>
    </source>
</evidence>
<name>A0A3P8C0D8_HAEPC</name>
<protein>
    <submittedName>
        <fullName evidence="1">Uncharacterized protein</fullName>
    </submittedName>
</protein>
<dbReference type="AlphaFoldDB" id="A0A3P8C0D8"/>